<reference evidence="9 10" key="1">
    <citation type="journal article" date="2019" name="Fungal Biol. Biotechnol.">
        <title>Draft genome sequence of fastidious pathogen Ceratobasidium theobromae, which causes vascular-streak dieback in Theobroma cacao.</title>
        <authorList>
            <person name="Ali S.S."/>
            <person name="Asman A."/>
            <person name="Shao J."/>
            <person name="Firmansyah A.P."/>
            <person name="Susilo A.W."/>
            <person name="Rosmana A."/>
            <person name="McMahon P."/>
            <person name="Junaid M."/>
            <person name="Guest D."/>
            <person name="Kheng T.Y."/>
            <person name="Meinhardt L.W."/>
            <person name="Bailey B.A."/>
        </authorList>
    </citation>
    <scope>NUCLEOTIDE SEQUENCE [LARGE SCALE GENOMIC DNA]</scope>
    <source>
        <strain evidence="9 10">CT2</strain>
    </source>
</reference>
<dbReference type="EMBL" id="SSOP01000195">
    <property type="protein sequence ID" value="KAB5590127.1"/>
    <property type="molecule type" value="Genomic_DNA"/>
</dbReference>
<dbReference type="InterPro" id="IPR051089">
    <property type="entry name" value="prtT"/>
</dbReference>
<comment type="caution">
    <text evidence="9">The sequence shown here is derived from an EMBL/GenBank/DDBJ whole genome shotgun (WGS) entry which is preliminary data.</text>
</comment>
<dbReference type="AlphaFoldDB" id="A0A5N5QFP5"/>
<keyword evidence="7" id="KW-1133">Transmembrane helix</keyword>
<evidence type="ECO:0000256" key="2">
    <source>
        <dbReference type="ARBA" id="ARBA00023015"/>
    </source>
</evidence>
<proteinExistence type="predicted"/>
<feature type="transmembrane region" description="Helical" evidence="7">
    <location>
        <begin position="177"/>
        <end position="195"/>
    </location>
</feature>
<dbReference type="PANTHER" id="PTHR31845">
    <property type="entry name" value="FINGER DOMAIN PROTEIN, PUTATIVE-RELATED"/>
    <property type="match status" value="1"/>
</dbReference>
<organism evidence="9 10">
    <name type="scientific">Ceratobasidium theobromae</name>
    <dbReference type="NCBI Taxonomy" id="1582974"/>
    <lineage>
        <taxon>Eukaryota</taxon>
        <taxon>Fungi</taxon>
        <taxon>Dikarya</taxon>
        <taxon>Basidiomycota</taxon>
        <taxon>Agaricomycotina</taxon>
        <taxon>Agaricomycetes</taxon>
        <taxon>Cantharellales</taxon>
        <taxon>Ceratobasidiaceae</taxon>
        <taxon>Ceratobasidium</taxon>
    </lineage>
</organism>
<dbReference type="CDD" id="cd12148">
    <property type="entry name" value="fungal_TF_MHR"/>
    <property type="match status" value="1"/>
</dbReference>
<dbReference type="PANTHER" id="PTHR31845:SF19">
    <property type="entry name" value="TRANSCRIPTION FACTOR DOMAIN-CONTAINING PROTEIN"/>
    <property type="match status" value="1"/>
</dbReference>
<evidence type="ECO:0000256" key="1">
    <source>
        <dbReference type="ARBA" id="ARBA00004123"/>
    </source>
</evidence>
<evidence type="ECO:0000256" key="4">
    <source>
        <dbReference type="ARBA" id="ARBA00023163"/>
    </source>
</evidence>
<comment type="subcellular location">
    <subcellularLocation>
        <location evidence="1">Nucleus</location>
    </subcellularLocation>
</comment>
<dbReference type="GO" id="GO:0000981">
    <property type="term" value="F:DNA-binding transcription factor activity, RNA polymerase II-specific"/>
    <property type="evidence" value="ECO:0007669"/>
    <property type="project" value="TreeGrafter"/>
</dbReference>
<dbReference type="InterPro" id="IPR007219">
    <property type="entry name" value="XnlR_reg_dom"/>
</dbReference>
<keyword evidence="7" id="KW-0812">Transmembrane</keyword>
<dbReference type="GO" id="GO:0006351">
    <property type="term" value="P:DNA-templated transcription"/>
    <property type="evidence" value="ECO:0007669"/>
    <property type="project" value="InterPro"/>
</dbReference>
<keyword evidence="4" id="KW-0804">Transcription</keyword>
<keyword evidence="3" id="KW-0238">DNA-binding</keyword>
<gene>
    <name evidence="9" type="ORF">CTheo_6432</name>
</gene>
<keyword evidence="10" id="KW-1185">Reference proteome</keyword>
<keyword evidence="7" id="KW-0472">Membrane</keyword>
<dbReference type="GO" id="GO:0008270">
    <property type="term" value="F:zinc ion binding"/>
    <property type="evidence" value="ECO:0007669"/>
    <property type="project" value="InterPro"/>
</dbReference>
<evidence type="ECO:0000313" key="10">
    <source>
        <dbReference type="Proteomes" id="UP000383932"/>
    </source>
</evidence>
<evidence type="ECO:0000256" key="5">
    <source>
        <dbReference type="ARBA" id="ARBA00023242"/>
    </source>
</evidence>
<dbReference type="OrthoDB" id="3163292at2759"/>
<evidence type="ECO:0000256" key="7">
    <source>
        <dbReference type="SAM" id="Phobius"/>
    </source>
</evidence>
<dbReference type="Pfam" id="PF04082">
    <property type="entry name" value="Fungal_trans"/>
    <property type="match status" value="1"/>
</dbReference>
<dbReference type="GO" id="GO:0000976">
    <property type="term" value="F:transcription cis-regulatory region binding"/>
    <property type="evidence" value="ECO:0007669"/>
    <property type="project" value="TreeGrafter"/>
</dbReference>
<accession>A0A5N5QFP5</accession>
<name>A0A5N5QFP5_9AGAM</name>
<sequence>MERGRNYSQIEGQWAHASIVMGEREDVFKIAQMFPATDAASQEFNVSLASELPAVAPKLSNYAVIADLKEVNEEIDRILERYTRLSLSRRPYWEIQEVLERLANVTPTFVATDFARAAIAWQNGSATRGEEYWQEGPSSNLVLRGLINERGRVPDILLNNILEPREANELFDRFMRYWNVWSAFFLHVFTLLTIASRDYPDRPSLYHHLSQQARLSATAALTDGLKSADTVQALLLIAAYPPPVQRFADDRTSLFAGMALRMAMDLTLHLASYRTPGSNSEALELINHTRTWNACLLLDSWNAIKHGLLPTLREPEHVVIRTPDTRSLQTEFEHRIFKVVNHFMQFAKAGQGVDYYIELTRNFNTDIGALRDEIHRVCRRAEDSDQPNGRLRRAILMQVVDYARMVVYSFGFTQTLQQGDYWGGEYLMMCLDAATSSVRGALEQLTTLQFYKYSPDAWFEYAAFSAAFLLKLLRPQFKDRIEGSQCMRIADYIKRLVNMYRSPAVALQFDNHLPRVLAQFLESAACHLPEYAASTGPRGLSRTSRNVPSPPHATTPAGGFGTPPVEALMAALSSTFPEWWAQVDQTLPGLQF</sequence>
<dbReference type="GO" id="GO:0005634">
    <property type="term" value="C:nucleus"/>
    <property type="evidence" value="ECO:0007669"/>
    <property type="project" value="UniProtKB-SubCell"/>
</dbReference>
<evidence type="ECO:0000259" key="8">
    <source>
        <dbReference type="Pfam" id="PF04082"/>
    </source>
</evidence>
<dbReference type="Proteomes" id="UP000383932">
    <property type="component" value="Unassembled WGS sequence"/>
</dbReference>
<feature type="domain" description="Xylanolytic transcriptional activator regulatory" evidence="8">
    <location>
        <begin position="208"/>
        <end position="313"/>
    </location>
</feature>
<keyword evidence="2" id="KW-0805">Transcription regulation</keyword>
<evidence type="ECO:0000256" key="6">
    <source>
        <dbReference type="SAM" id="MobiDB-lite"/>
    </source>
</evidence>
<feature type="region of interest" description="Disordered" evidence="6">
    <location>
        <begin position="535"/>
        <end position="560"/>
    </location>
</feature>
<protein>
    <submittedName>
        <fullName evidence="9">Fungal specific transcription factor domain containing protein</fullName>
    </submittedName>
</protein>
<keyword evidence="5" id="KW-0539">Nucleus</keyword>
<evidence type="ECO:0000313" key="9">
    <source>
        <dbReference type="EMBL" id="KAB5590127.1"/>
    </source>
</evidence>
<evidence type="ECO:0000256" key="3">
    <source>
        <dbReference type="ARBA" id="ARBA00023125"/>
    </source>
</evidence>